<gene>
    <name evidence="2" type="ORF">CSO01_36690</name>
</gene>
<dbReference type="EMBL" id="BKAL01000019">
    <property type="protein sequence ID" value="GEP70954.1"/>
    <property type="molecule type" value="Genomic_DNA"/>
</dbReference>
<evidence type="ECO:0000313" key="3">
    <source>
        <dbReference type="Proteomes" id="UP000321798"/>
    </source>
</evidence>
<protein>
    <submittedName>
        <fullName evidence="2">Uncharacterized protein</fullName>
    </submittedName>
</protein>
<dbReference type="AlphaFoldDB" id="A0A512PIB6"/>
<comment type="caution">
    <text evidence="2">The sequence shown here is derived from an EMBL/GenBank/DDBJ whole genome shotgun (WGS) entry which is preliminary data.</text>
</comment>
<evidence type="ECO:0000256" key="1">
    <source>
        <dbReference type="SAM" id="MobiDB-lite"/>
    </source>
</evidence>
<evidence type="ECO:0000313" key="2">
    <source>
        <dbReference type="EMBL" id="GEP70954.1"/>
    </source>
</evidence>
<keyword evidence="3" id="KW-1185">Reference proteome</keyword>
<reference evidence="2 3" key="1">
    <citation type="submission" date="2019-07" db="EMBL/GenBank/DDBJ databases">
        <title>Whole genome shotgun sequence of Cellulomonas soli NBRC 109434.</title>
        <authorList>
            <person name="Hosoyama A."/>
            <person name="Uohara A."/>
            <person name="Ohji S."/>
            <person name="Ichikawa N."/>
        </authorList>
    </citation>
    <scope>NUCLEOTIDE SEQUENCE [LARGE SCALE GENOMIC DNA]</scope>
    <source>
        <strain evidence="2 3">NBRC 109434</strain>
    </source>
</reference>
<sequence>MGAVSTSAGRPRGFAWEQTERLMPVVDVVPHFDVLEGDLSAGIPVVLTDGAMRVAVIVAWDLWGLQHERYLRAAALSWAHWRSGRFDATGFGWDVLEYLRPPMQERLHPTVHPGEDGGPVAPDRGSDAPLEAPGGAR</sequence>
<feature type="region of interest" description="Disordered" evidence="1">
    <location>
        <begin position="106"/>
        <end position="137"/>
    </location>
</feature>
<proteinExistence type="predicted"/>
<organism evidence="2 3">
    <name type="scientific">Cellulomonas soli</name>
    <dbReference type="NCBI Taxonomy" id="931535"/>
    <lineage>
        <taxon>Bacteria</taxon>
        <taxon>Bacillati</taxon>
        <taxon>Actinomycetota</taxon>
        <taxon>Actinomycetes</taxon>
        <taxon>Micrococcales</taxon>
        <taxon>Cellulomonadaceae</taxon>
        <taxon>Cellulomonas</taxon>
    </lineage>
</organism>
<accession>A0A512PIB6</accession>
<name>A0A512PIB6_9CELL</name>
<dbReference type="Proteomes" id="UP000321798">
    <property type="component" value="Unassembled WGS sequence"/>
</dbReference>